<evidence type="ECO:0000313" key="1">
    <source>
        <dbReference type="EMBL" id="EHC81880.1"/>
    </source>
</evidence>
<name>G5QPK8_SALRU</name>
<organism evidence="1 2">
    <name type="scientific">Salmonella enterica subsp. enterica serovar Rubislaw str. A4-653</name>
    <dbReference type="NCBI Taxonomy" id="913081"/>
    <lineage>
        <taxon>Bacteria</taxon>
        <taxon>Pseudomonadati</taxon>
        <taxon>Pseudomonadota</taxon>
        <taxon>Gammaproteobacteria</taxon>
        <taxon>Enterobacterales</taxon>
        <taxon>Enterobacteriaceae</taxon>
        <taxon>Salmonella</taxon>
    </lineage>
</organism>
<dbReference type="AlphaFoldDB" id="G5QPK8"/>
<sequence length="38" mass="4710">MYSWVLWLKNELVETLNKSKKRTSGFDVLRFCEKWKMN</sequence>
<accession>G5QPK8</accession>
<proteinExistence type="predicted"/>
<gene>
    <name evidence="1" type="ORF">LTSERUB_4963</name>
</gene>
<evidence type="ECO:0000313" key="2">
    <source>
        <dbReference type="Proteomes" id="UP000004903"/>
    </source>
</evidence>
<comment type="caution">
    <text evidence="1">The sequence shown here is derived from an EMBL/GenBank/DDBJ whole genome shotgun (WGS) entry which is preliminary data.</text>
</comment>
<dbReference type="PATRIC" id="fig|913081.3.peg.3838"/>
<reference evidence="1 2" key="1">
    <citation type="journal article" date="2011" name="BMC Genomics">
        <title>Genome sequencing reveals diversification of virulence factor content and possible host adaptation in distinct subpopulations of Salmonella enterica.</title>
        <authorList>
            <person name="den Bakker H.C."/>
            <person name="Moreno Switt A.I."/>
            <person name="Govoni G."/>
            <person name="Cummings C.A."/>
            <person name="Ranieri M.L."/>
            <person name="Degoricija L."/>
            <person name="Hoelzer K."/>
            <person name="Rodriguez-Rivera L.D."/>
            <person name="Brown S."/>
            <person name="Bolchacova E."/>
            <person name="Furtado M.R."/>
            <person name="Wiedmann M."/>
        </authorList>
    </citation>
    <scope>NUCLEOTIDE SEQUENCE [LARGE SCALE GENOMIC DNA]</scope>
    <source>
        <strain evidence="1 2">A4-653</strain>
    </source>
</reference>
<dbReference type="EMBL" id="AFCT01001807">
    <property type="protein sequence ID" value="EHC81880.1"/>
    <property type="molecule type" value="Genomic_DNA"/>
</dbReference>
<dbReference type="Proteomes" id="UP000004903">
    <property type="component" value="Unassembled WGS sequence"/>
</dbReference>
<protein>
    <submittedName>
        <fullName evidence="1">Uncharacterized protein</fullName>
    </submittedName>
</protein>